<feature type="compositionally biased region" description="Basic and acidic residues" evidence="1">
    <location>
        <begin position="755"/>
        <end position="771"/>
    </location>
</feature>
<dbReference type="GO" id="GO:0005829">
    <property type="term" value="C:cytosol"/>
    <property type="evidence" value="ECO:0007669"/>
    <property type="project" value="TreeGrafter"/>
</dbReference>
<feature type="transmembrane region" description="Helical" evidence="2">
    <location>
        <begin position="28"/>
        <end position="50"/>
    </location>
</feature>
<keyword evidence="3" id="KW-0969">Cilium</keyword>
<feature type="compositionally biased region" description="Low complexity" evidence="1">
    <location>
        <begin position="355"/>
        <end position="426"/>
    </location>
</feature>
<dbReference type="RefSeq" id="WP_185082991.1">
    <property type="nucleotide sequence ID" value="NZ_JACHJB010000001.1"/>
</dbReference>
<dbReference type="PANTHER" id="PTHR43384">
    <property type="entry name" value="SEPTUM SITE-DETERMINING PROTEIN MIND HOMOLOG, CHLOROPLASTIC-RELATED"/>
    <property type="match status" value="1"/>
</dbReference>
<feature type="compositionally biased region" description="Low complexity" evidence="1">
    <location>
        <begin position="157"/>
        <end position="166"/>
    </location>
</feature>
<evidence type="ECO:0000313" key="4">
    <source>
        <dbReference type="Proteomes" id="UP000583800"/>
    </source>
</evidence>
<proteinExistence type="predicted"/>
<dbReference type="GO" id="GO:0016887">
    <property type="term" value="F:ATP hydrolysis activity"/>
    <property type="evidence" value="ECO:0007669"/>
    <property type="project" value="TreeGrafter"/>
</dbReference>
<feature type="compositionally biased region" description="Low complexity" evidence="1">
    <location>
        <begin position="255"/>
        <end position="291"/>
    </location>
</feature>
<dbReference type="PANTHER" id="PTHR43384:SF14">
    <property type="entry name" value="ESX-1 SECRETION-ASSOCIATED PROTEIN ESPI"/>
    <property type="match status" value="1"/>
</dbReference>
<dbReference type="GO" id="GO:0051782">
    <property type="term" value="P:negative regulation of cell division"/>
    <property type="evidence" value="ECO:0007669"/>
    <property type="project" value="TreeGrafter"/>
</dbReference>
<name>A0A7X0EUZ0_9ACTN</name>
<comment type="caution">
    <text evidence="3">The sequence shown here is derived from an EMBL/GenBank/DDBJ whole genome shotgun (WGS) entry which is preliminary data.</text>
</comment>
<keyword evidence="4" id="KW-1185">Reference proteome</keyword>
<evidence type="ECO:0000256" key="2">
    <source>
        <dbReference type="SAM" id="Phobius"/>
    </source>
</evidence>
<reference evidence="3 4" key="1">
    <citation type="submission" date="2020-08" db="EMBL/GenBank/DDBJ databases">
        <title>Sequencing the genomes of 1000 actinobacteria strains.</title>
        <authorList>
            <person name="Klenk H.-P."/>
        </authorList>
    </citation>
    <scope>NUCLEOTIDE SEQUENCE [LARGE SCALE GENOMIC DNA]</scope>
    <source>
        <strain evidence="3 4">DSM 45913</strain>
    </source>
</reference>
<dbReference type="InterPro" id="IPR050625">
    <property type="entry name" value="ParA/MinD_ATPase"/>
</dbReference>
<dbReference type="Proteomes" id="UP000583800">
    <property type="component" value="Unassembled WGS sequence"/>
</dbReference>
<feature type="compositionally biased region" description="Basic and acidic residues" evidence="1">
    <location>
        <begin position="214"/>
        <end position="226"/>
    </location>
</feature>
<dbReference type="GO" id="GO:0009898">
    <property type="term" value="C:cytoplasmic side of plasma membrane"/>
    <property type="evidence" value="ECO:0007669"/>
    <property type="project" value="TreeGrafter"/>
</dbReference>
<feature type="transmembrane region" description="Helical" evidence="2">
    <location>
        <begin position="56"/>
        <end position="74"/>
    </location>
</feature>
<dbReference type="Pfam" id="PF12648">
    <property type="entry name" value="TcpE"/>
    <property type="match status" value="1"/>
</dbReference>
<keyword evidence="2" id="KW-0472">Membrane</keyword>
<dbReference type="InterPro" id="IPR025608">
    <property type="entry name" value="TcpE"/>
</dbReference>
<feature type="compositionally biased region" description="Polar residues" evidence="1">
    <location>
        <begin position="723"/>
        <end position="735"/>
    </location>
</feature>
<feature type="compositionally biased region" description="Basic and acidic residues" evidence="1">
    <location>
        <begin position="680"/>
        <end position="696"/>
    </location>
</feature>
<gene>
    <name evidence="3" type="ORF">FHU36_001467</name>
</gene>
<evidence type="ECO:0000313" key="3">
    <source>
        <dbReference type="EMBL" id="MBB6344958.1"/>
    </source>
</evidence>
<accession>A0A7X0EUZ0</accession>
<feature type="compositionally biased region" description="Basic and acidic residues" evidence="1">
    <location>
        <begin position="573"/>
        <end position="588"/>
    </location>
</feature>
<feature type="compositionally biased region" description="Low complexity" evidence="1">
    <location>
        <begin position="589"/>
        <end position="603"/>
    </location>
</feature>
<feature type="compositionally biased region" description="Low complexity" evidence="1">
    <location>
        <begin position="188"/>
        <end position="202"/>
    </location>
</feature>
<protein>
    <submittedName>
        <fullName evidence="3">MinD-like ATPase involved in chromosome partitioning or flagellar assembly</fullName>
    </submittedName>
</protein>
<dbReference type="GO" id="GO:0005524">
    <property type="term" value="F:ATP binding"/>
    <property type="evidence" value="ECO:0007669"/>
    <property type="project" value="TreeGrafter"/>
</dbReference>
<keyword evidence="3" id="KW-0966">Cell projection</keyword>
<dbReference type="InterPro" id="IPR027417">
    <property type="entry name" value="P-loop_NTPase"/>
</dbReference>
<keyword evidence="2" id="KW-1133">Transmembrane helix</keyword>
<keyword evidence="2" id="KW-0812">Transmembrane</keyword>
<feature type="compositionally biased region" description="Pro residues" evidence="1">
    <location>
        <begin position="332"/>
        <end position="354"/>
    </location>
</feature>
<feature type="region of interest" description="Disordered" evidence="1">
    <location>
        <begin position="125"/>
        <end position="166"/>
    </location>
</feature>
<feature type="region of interest" description="Disordered" evidence="1">
    <location>
        <begin position="188"/>
        <end position="771"/>
    </location>
</feature>
<keyword evidence="3" id="KW-0282">Flagellum</keyword>
<organism evidence="3 4">
    <name type="scientific">Nonomuraea muscovyensis</name>
    <dbReference type="NCBI Taxonomy" id="1124761"/>
    <lineage>
        <taxon>Bacteria</taxon>
        <taxon>Bacillati</taxon>
        <taxon>Actinomycetota</taxon>
        <taxon>Actinomycetes</taxon>
        <taxon>Streptosporangiales</taxon>
        <taxon>Streptosporangiaceae</taxon>
        <taxon>Nonomuraea</taxon>
    </lineage>
</organism>
<sequence>MDLPTYTNIWRIEKRLYKLYDLRLPMPLPIVWIGVFVGVFVPWSLLLVLVGVPVQMPWHVLFLVPPGIVTWLSTRPVIEGKRLTELLESQLRYLGQPRAWYRLAPSSEPETITFSGRVWHTSPAPVRVKKSRKARAAQEEKQLEKQARKQSRRQADRAAGPRQVRPAVAAAAAAAVQAPLTEPATGRALGAARRRGTAPALGSADLAPQAPPRPAERVSGARDETPSLRWGELPLVSAHGAQPQEGLPLREDAGDPGPAGRRSAGAATEGETHAGDVGPAGATAAAVPGADEVQGVRETPGEARTGAGKPIDTEALRRLRRLAASAEAAPPATHPEIPPPAAPHGPVAEPPAVPGSPVASGSGVVSEPHTASESPVVSESSVVSEPSAARSESSSRGAQRAGGPQPAATSHESPAAAAERAPASTAGQSELPPAVTRHAPEPPPPMTLPAVSAASLPADDVAAPGPSVPTEGASQEGCEVAGDGREADATTVPPDSAEWARMQHRKGQPPRQSPSPVPGTEQVWPPLGPGSKPVRLTPPASERADDETSTPAATTTRPDEPGVQPGVRPGGARQDERGVQGGGERRAADAAATAASAPRAAEGGADGQDTRQQPAEAAQQAEPAQQAEAAQRVEASQEVAAAQPVEAAQRGATSRRVEASPLVESDSSQAAEVRPQPQEARPRPVEVRAQTSERRPQTVAAPAESAERRPQTAEARNQMAEARQTTETRSQTSEPRPQAAEGRLQGAPVRGLPSEGRREAPGREARVRRVESVVGRDSGGWRRIAQVVVGGGGVRTDGSEIDEARARGVFGGSRRIVVLGCTGGAGQSTTALMLGHTLARHRDDKVIAVDASSGRQTLTSRITPETPETLTSLLSGLDRVSGYLSMRGYTSRTPSGLEVIGADADADAERRLADRTLLSDHRLGQVMHLLDRHYKLAVVDPAAALAARVLPYADQLVLVVPASEEASEAVAMTYEWLDGHGCADLRRRAVMVVNGVSRRSMADVEQAEAVARGRCRAIVRVPWEDDLAPGGAEVVEPGQLRAAGRRAYLALAGVVVAGFAAQTVRPSEEEMASDPPGTRIGER</sequence>
<feature type="compositionally biased region" description="Low complexity" evidence="1">
    <location>
        <begin position="611"/>
        <end position="650"/>
    </location>
</feature>
<dbReference type="SUPFAM" id="SSF52540">
    <property type="entry name" value="P-loop containing nucleoside triphosphate hydrolases"/>
    <property type="match status" value="1"/>
</dbReference>
<feature type="compositionally biased region" description="Basic and acidic residues" evidence="1">
    <location>
        <begin position="136"/>
        <end position="147"/>
    </location>
</feature>
<dbReference type="EMBL" id="JACHJB010000001">
    <property type="protein sequence ID" value="MBB6344958.1"/>
    <property type="molecule type" value="Genomic_DNA"/>
</dbReference>
<dbReference type="AlphaFoldDB" id="A0A7X0EUZ0"/>
<dbReference type="Gene3D" id="3.40.50.300">
    <property type="entry name" value="P-loop containing nucleotide triphosphate hydrolases"/>
    <property type="match status" value="1"/>
</dbReference>
<evidence type="ECO:0000256" key="1">
    <source>
        <dbReference type="SAM" id="MobiDB-lite"/>
    </source>
</evidence>